<comment type="caution">
    <text evidence="2">The sequence shown here is derived from an EMBL/GenBank/DDBJ whole genome shotgun (WGS) entry which is preliminary data.</text>
</comment>
<dbReference type="EMBL" id="JAAOYM010000001">
    <property type="protein sequence ID" value="NIJ10474.1"/>
    <property type="molecule type" value="Genomic_DNA"/>
</dbReference>
<dbReference type="Gene3D" id="1.25.40.10">
    <property type="entry name" value="Tetratricopeptide repeat domain"/>
    <property type="match status" value="1"/>
</dbReference>
<dbReference type="Proteomes" id="UP000545493">
    <property type="component" value="Unassembled WGS sequence"/>
</dbReference>
<dbReference type="GO" id="GO:0003677">
    <property type="term" value="F:DNA binding"/>
    <property type="evidence" value="ECO:0007669"/>
    <property type="project" value="InterPro"/>
</dbReference>
<accession>A0A7X5ULZ7</accession>
<evidence type="ECO:0000256" key="1">
    <source>
        <dbReference type="SAM" id="MobiDB-lite"/>
    </source>
</evidence>
<organism evidence="2 3">
    <name type="scientific">Saccharomonospora amisosensis</name>
    <dbReference type="NCBI Taxonomy" id="1128677"/>
    <lineage>
        <taxon>Bacteria</taxon>
        <taxon>Bacillati</taxon>
        <taxon>Actinomycetota</taxon>
        <taxon>Actinomycetes</taxon>
        <taxon>Pseudonocardiales</taxon>
        <taxon>Pseudonocardiaceae</taxon>
        <taxon>Saccharomonospora</taxon>
    </lineage>
</organism>
<evidence type="ECO:0000313" key="2">
    <source>
        <dbReference type="EMBL" id="NIJ10474.1"/>
    </source>
</evidence>
<proteinExistence type="predicted"/>
<dbReference type="InterPro" id="IPR011990">
    <property type="entry name" value="TPR-like_helical_dom_sf"/>
</dbReference>
<dbReference type="AlphaFoldDB" id="A0A7X5ULZ7"/>
<feature type="region of interest" description="Disordered" evidence="1">
    <location>
        <begin position="92"/>
        <end position="115"/>
    </location>
</feature>
<gene>
    <name evidence="2" type="ORF">FHU38_000818</name>
</gene>
<name>A0A7X5ULZ7_9PSEU</name>
<sequence>MPISFWRTDVMRKALASWHMGRVIHAYRTHPYHARQLPQDVVAGWMGITQTQLSRIEKGTPLKDLDKLTQWAYTLRIPEELLWFKLPHARQTGGDPSSRADANDQPATSGLAPEVTDSLPDTVLVPLQINGQHLTLPVATDVLLQANSSTASGSVTRLDHAMSRQSGIDLAAVAELRDRVQALDELYDHVPSTSLMAETGQALGQVAFLADRAPTGRTLRELQAVEMASATLMGQLVWDASQRQDHRTARAYFDQAIHAAQEIGDRSAEGHALLRKSYVALYGERDPTAGLALTEQAAETTRKTSHVLTGLALLHAAEAHAMLGDSRACESALGRADTEFGKIDPADAAGHLFSPNQFDRLAGSCYLFLGEHRRAQQRLEEAARALRQQNKSGAIVLGNLSLSHLRQGQLDLASAALHEAIDVVEATRGGGGLNIVFDAGRELRRWRTEPVVHDVYDRLLSLMSTA</sequence>
<dbReference type="SUPFAM" id="SSF47413">
    <property type="entry name" value="lambda repressor-like DNA-binding domains"/>
    <property type="match status" value="1"/>
</dbReference>
<evidence type="ECO:0000313" key="3">
    <source>
        <dbReference type="Proteomes" id="UP000545493"/>
    </source>
</evidence>
<keyword evidence="3" id="KW-1185">Reference proteome</keyword>
<reference evidence="2 3" key="1">
    <citation type="submission" date="2020-03" db="EMBL/GenBank/DDBJ databases">
        <title>Sequencing the genomes of 1000 actinobacteria strains.</title>
        <authorList>
            <person name="Klenk H.-P."/>
        </authorList>
    </citation>
    <scope>NUCLEOTIDE SEQUENCE [LARGE SCALE GENOMIC DNA]</scope>
    <source>
        <strain evidence="2 3">DSM 45685</strain>
    </source>
</reference>
<dbReference type="RefSeq" id="WP_167166610.1">
    <property type="nucleotide sequence ID" value="NZ_JAAOYM010000001.1"/>
</dbReference>
<protein>
    <submittedName>
        <fullName evidence="2">Tetratricopeptide (TPR) repeat protein</fullName>
    </submittedName>
</protein>
<dbReference type="InterPro" id="IPR010982">
    <property type="entry name" value="Lambda_DNA-bd_dom_sf"/>
</dbReference>